<dbReference type="Gene3D" id="3.30.930.30">
    <property type="match status" value="1"/>
</dbReference>
<gene>
    <name evidence="2" type="ORF">AB8Z38_13390</name>
</gene>
<dbReference type="RefSeq" id="WP_369725618.1">
    <property type="nucleotide sequence ID" value="NZ_CP165734.1"/>
</dbReference>
<evidence type="ECO:0000313" key="2">
    <source>
        <dbReference type="EMBL" id="XDV60254.1"/>
    </source>
</evidence>
<feature type="compositionally biased region" description="Basic and acidic residues" evidence="1">
    <location>
        <begin position="695"/>
        <end position="707"/>
    </location>
</feature>
<proteinExistence type="predicted"/>
<sequence length="926" mass="103129">MAITFSRLTPMRLTLLSGAVRPLAYTGRTTLYDPHVDAEFDYSHLKGDYACGGIIVPEGHPPTFKDLSVYAASLDAAERAKIRTPLNERERLPQVGLALVVALPPTDELWLPEAAELMRRIVTAPPRANEVAIHWAIHEALINRHGHGWYALRSFDAAGNPGPKLRDFIVHHRSTALGADIVEGVDWPQLSWEVQQTFFEELGLDLVVDPIAPVPGTHYAPVVYVNGTIHNERARQRVVRARERAHAANVQAITQKSPAELVETLLRGRSTIRTLEVERLCTRFFDHPADRAANVERILTNDDVVSLANTAAEAPRFLTTRRVHALMKRATDLVDNSSEDQIATVSAADRTSLVREIAEHYYAHNHSDRPLILGHALSDCQDVALALDEPDTPVVGTIDMAVTGPEDLLAIGRERDLALRPGRLVIVPRADRIDDQCLARLLLEANERKAQLILGHDQRSSHGVVHRHLAAYVADRTGAASARYSRNDIELLLRAGLVRRAIEAMAECGLVSFDVFPNHGPDDPSLFVACQDRCRIKELADTIREERVRTKAIEPPEELTTLRGTLSLSVGEWIVTTEACEHPRLQAGEFARIVAIDRSNSTIEIMHDTEIERINLEAFAAIRSATTITIREARRLPADMRLAVELTDSRRTWAALLLPAGRPAHTRLYVDPALARSAEELTDIARRSLPGALPHQHEMRPAPDAEISKNPLPIEAENPFEPEPLPEPVAAMPAPPPPVHLEERRSTNASPAISKDLPLIEAEDALEPEPFPEPVAATPTPPPPIHLEERVRGTIASNIHAREGYRLLYQQVGPHNRNRRPNAARILDLCTSDLTVALVHFLAELEPTRDRGEFDNYDMPPELTEHDPTRWTLIQIQNAKYDLQTMALPGSNWGFRPPFKFPVRENFLRLFENGEMSTDEIQALAI</sequence>
<name>A0AB39XS11_9BRAD</name>
<reference evidence="2" key="1">
    <citation type="submission" date="2024-08" db="EMBL/GenBank/DDBJ databases">
        <authorList>
            <person name="Chaddad Z."/>
            <person name="Lamrabet M."/>
            <person name="Bouhnik O."/>
            <person name="Alami S."/>
            <person name="Wipf D."/>
            <person name="Courty P.E."/>
            <person name="Missbah El Idrissi M."/>
        </authorList>
    </citation>
    <scope>NUCLEOTIDE SEQUENCE</scope>
    <source>
        <strain evidence="2">LLZ17</strain>
    </source>
</reference>
<protein>
    <recommendedName>
        <fullName evidence="3">MobA/MobL protein domain-containing protein</fullName>
    </recommendedName>
</protein>
<feature type="region of interest" description="Disordered" evidence="1">
    <location>
        <begin position="691"/>
        <end position="757"/>
    </location>
</feature>
<dbReference type="AlphaFoldDB" id="A0AB39XS11"/>
<dbReference type="EMBL" id="CP165734">
    <property type="protein sequence ID" value="XDV60254.1"/>
    <property type="molecule type" value="Genomic_DNA"/>
</dbReference>
<feature type="compositionally biased region" description="Pro residues" evidence="1">
    <location>
        <begin position="721"/>
        <end position="739"/>
    </location>
</feature>
<organism evidence="2">
    <name type="scientific">Bradyrhizobium sp. LLZ17</name>
    <dbReference type="NCBI Taxonomy" id="3239388"/>
    <lineage>
        <taxon>Bacteria</taxon>
        <taxon>Pseudomonadati</taxon>
        <taxon>Pseudomonadota</taxon>
        <taxon>Alphaproteobacteria</taxon>
        <taxon>Hyphomicrobiales</taxon>
        <taxon>Nitrobacteraceae</taxon>
        <taxon>Bradyrhizobium</taxon>
    </lineage>
</organism>
<evidence type="ECO:0000256" key="1">
    <source>
        <dbReference type="SAM" id="MobiDB-lite"/>
    </source>
</evidence>
<evidence type="ECO:0008006" key="3">
    <source>
        <dbReference type="Google" id="ProtNLM"/>
    </source>
</evidence>
<accession>A0AB39XS11</accession>